<dbReference type="EMBL" id="CP134050">
    <property type="protein sequence ID" value="WNC13121.1"/>
    <property type="molecule type" value="Genomic_DNA"/>
</dbReference>
<sequence>MAGSATERRYAVGEIVPEGYEYDNRGLKYGDTVTLNEDVLIKLEPFFENIIIPKGAKGTIKGLDIESGSFFNQVGDKHMPVWYRGHKVYFDVFSQYECLHENFWQKSNLTS</sequence>
<organism evidence="1 2">
    <name type="scientific">Brevibacillus brevis</name>
    <name type="common">Bacillus brevis</name>
    <dbReference type="NCBI Taxonomy" id="1393"/>
    <lineage>
        <taxon>Bacteria</taxon>
        <taxon>Bacillati</taxon>
        <taxon>Bacillota</taxon>
        <taxon>Bacilli</taxon>
        <taxon>Bacillales</taxon>
        <taxon>Paenibacillaceae</taxon>
        <taxon>Brevibacillus</taxon>
    </lineage>
</organism>
<evidence type="ECO:0000313" key="1">
    <source>
        <dbReference type="EMBL" id="WNC13121.1"/>
    </source>
</evidence>
<dbReference type="RefSeq" id="WP_310764615.1">
    <property type="nucleotide sequence ID" value="NZ_CP134050.1"/>
</dbReference>
<name>A0ABY9SZE5_BREBE</name>
<reference evidence="1 2" key="1">
    <citation type="submission" date="2023-09" db="EMBL/GenBank/DDBJ databases">
        <title>Complete Genome and Methylome dissection of Bacillus brevis NEB573 original source of BbsI restriction endonuclease.</title>
        <authorList>
            <person name="Fomenkov A."/>
            <person name="Roberts R.D."/>
        </authorList>
    </citation>
    <scope>NUCLEOTIDE SEQUENCE [LARGE SCALE GENOMIC DNA]</scope>
    <source>
        <strain evidence="1 2">NEB573</strain>
    </source>
</reference>
<gene>
    <name evidence="1" type="ORF">RGB73_20690</name>
</gene>
<protein>
    <submittedName>
        <fullName evidence="1">Uncharacterized protein</fullName>
    </submittedName>
</protein>
<proteinExistence type="predicted"/>
<dbReference type="Proteomes" id="UP001256827">
    <property type="component" value="Chromosome"/>
</dbReference>
<accession>A0ABY9SZE5</accession>
<keyword evidence="2" id="KW-1185">Reference proteome</keyword>
<evidence type="ECO:0000313" key="2">
    <source>
        <dbReference type="Proteomes" id="UP001256827"/>
    </source>
</evidence>